<dbReference type="InterPro" id="IPR038468">
    <property type="entry name" value="MmpS_C"/>
</dbReference>
<dbReference type="EMBL" id="FNGY01000002">
    <property type="protein sequence ID" value="SDL95649.1"/>
    <property type="molecule type" value="Genomic_DNA"/>
</dbReference>
<sequence>MKKLILALLAASTILVSCKKDSDKKPDDSAGSSRTVQYEVTGNFTGSLIASYTTAAGGTVNDEITALPWTKEIVYAKSVTAAIIAISGGGGVAGQKVKLVIKRGGTQVGTAMEAVAGPSGGFSQAAPVIVF</sequence>
<accession>A0A1G9PA60</accession>
<dbReference type="OrthoDB" id="1377205at2"/>
<reference evidence="2" key="1">
    <citation type="submission" date="2016-10" db="EMBL/GenBank/DDBJ databases">
        <authorList>
            <person name="Varghese N."/>
            <person name="Submissions S."/>
        </authorList>
    </citation>
    <scope>NUCLEOTIDE SEQUENCE [LARGE SCALE GENOMIC DNA]</scope>
    <source>
        <strain evidence="2">DSM 19110</strain>
    </source>
</reference>
<proteinExistence type="predicted"/>
<dbReference type="AlphaFoldDB" id="A0A1G9PA60"/>
<dbReference type="Proteomes" id="UP000183200">
    <property type="component" value="Unassembled WGS sequence"/>
</dbReference>
<dbReference type="Gene3D" id="2.60.40.2880">
    <property type="entry name" value="MmpS1-5, C-terminal soluble domain"/>
    <property type="match status" value="1"/>
</dbReference>
<evidence type="ECO:0000313" key="1">
    <source>
        <dbReference type="EMBL" id="SDL95649.1"/>
    </source>
</evidence>
<organism evidence="1 2">
    <name type="scientific">Pedobacter steynii</name>
    <dbReference type="NCBI Taxonomy" id="430522"/>
    <lineage>
        <taxon>Bacteria</taxon>
        <taxon>Pseudomonadati</taxon>
        <taxon>Bacteroidota</taxon>
        <taxon>Sphingobacteriia</taxon>
        <taxon>Sphingobacteriales</taxon>
        <taxon>Sphingobacteriaceae</taxon>
        <taxon>Pedobacter</taxon>
    </lineage>
</organism>
<dbReference type="RefSeq" id="WP_074605444.1">
    <property type="nucleotide sequence ID" value="NZ_FNGY01000002.1"/>
</dbReference>
<evidence type="ECO:0000313" key="2">
    <source>
        <dbReference type="Proteomes" id="UP000183200"/>
    </source>
</evidence>
<name>A0A1G9PA60_9SPHI</name>
<keyword evidence="2" id="KW-1185">Reference proteome</keyword>
<dbReference type="PROSITE" id="PS51257">
    <property type="entry name" value="PROKAR_LIPOPROTEIN"/>
    <property type="match status" value="1"/>
</dbReference>
<evidence type="ECO:0008006" key="3">
    <source>
        <dbReference type="Google" id="ProtNLM"/>
    </source>
</evidence>
<protein>
    <recommendedName>
        <fullName evidence="3">Lipoprotein</fullName>
    </recommendedName>
</protein>
<gene>
    <name evidence="1" type="ORF">SAMN05421820_102593</name>
</gene>